<dbReference type="GO" id="GO:0000981">
    <property type="term" value="F:DNA-binding transcription factor activity, RNA polymerase II-specific"/>
    <property type="evidence" value="ECO:0007669"/>
    <property type="project" value="InterPro"/>
</dbReference>
<dbReference type="SUPFAM" id="SSF57701">
    <property type="entry name" value="Zn2/Cys6 DNA-binding domain"/>
    <property type="match status" value="1"/>
</dbReference>
<proteinExistence type="predicted"/>
<name>A0A9W4SDV7_9GLOM</name>
<feature type="region of interest" description="Disordered" evidence="1">
    <location>
        <begin position="71"/>
        <end position="110"/>
    </location>
</feature>
<accession>A0A9W4SDV7</accession>
<protein>
    <submittedName>
        <fullName evidence="2">8939_t:CDS:1</fullName>
    </submittedName>
</protein>
<sequence>MARVLCRNLRTRCKGTSYEPSPARLSNGWQTSKIPKGRRARWIILIKMMRTKRTNAKMACVLCRNLRTRCKGTNYEPSPARLSNGWQTSKIPKEDEDQKNERQNGLRLVS</sequence>
<reference evidence="2" key="1">
    <citation type="submission" date="2022-08" db="EMBL/GenBank/DDBJ databases">
        <authorList>
            <person name="Kallberg Y."/>
            <person name="Tangrot J."/>
            <person name="Rosling A."/>
        </authorList>
    </citation>
    <scope>NUCLEOTIDE SEQUENCE</scope>
    <source>
        <strain evidence="2">Wild A</strain>
    </source>
</reference>
<organism evidence="2 3">
    <name type="scientific">Funneliformis geosporum</name>
    <dbReference type="NCBI Taxonomy" id="1117311"/>
    <lineage>
        <taxon>Eukaryota</taxon>
        <taxon>Fungi</taxon>
        <taxon>Fungi incertae sedis</taxon>
        <taxon>Mucoromycota</taxon>
        <taxon>Glomeromycotina</taxon>
        <taxon>Glomeromycetes</taxon>
        <taxon>Glomerales</taxon>
        <taxon>Glomeraceae</taxon>
        <taxon>Funneliformis</taxon>
    </lineage>
</organism>
<evidence type="ECO:0000256" key="1">
    <source>
        <dbReference type="SAM" id="MobiDB-lite"/>
    </source>
</evidence>
<dbReference type="AlphaFoldDB" id="A0A9W4SDV7"/>
<dbReference type="InterPro" id="IPR036864">
    <property type="entry name" value="Zn2-C6_fun-type_DNA-bd_sf"/>
</dbReference>
<feature type="non-terminal residue" evidence="2">
    <location>
        <position position="110"/>
    </location>
</feature>
<gene>
    <name evidence="2" type="ORF">FWILDA_LOCUS1138</name>
</gene>
<evidence type="ECO:0000313" key="3">
    <source>
        <dbReference type="Proteomes" id="UP001153678"/>
    </source>
</evidence>
<keyword evidence="3" id="KW-1185">Reference proteome</keyword>
<dbReference type="GO" id="GO:0008270">
    <property type="term" value="F:zinc ion binding"/>
    <property type="evidence" value="ECO:0007669"/>
    <property type="project" value="InterPro"/>
</dbReference>
<dbReference type="Proteomes" id="UP001153678">
    <property type="component" value="Unassembled WGS sequence"/>
</dbReference>
<comment type="caution">
    <text evidence="2">The sequence shown here is derived from an EMBL/GenBank/DDBJ whole genome shotgun (WGS) entry which is preliminary data.</text>
</comment>
<evidence type="ECO:0000313" key="2">
    <source>
        <dbReference type="EMBL" id="CAI2163577.1"/>
    </source>
</evidence>
<dbReference type="EMBL" id="CAMKVN010000099">
    <property type="protein sequence ID" value="CAI2163577.1"/>
    <property type="molecule type" value="Genomic_DNA"/>
</dbReference>